<evidence type="ECO:0000313" key="3">
    <source>
        <dbReference type="EMBL" id="EEP27487.1"/>
    </source>
</evidence>
<protein>
    <submittedName>
        <fullName evidence="3">Toxin-antitoxin system, toxin component, RelE family</fullName>
    </submittedName>
</protein>
<evidence type="ECO:0000256" key="1">
    <source>
        <dbReference type="ARBA" id="ARBA00006226"/>
    </source>
</evidence>
<dbReference type="Pfam" id="PF05016">
    <property type="entry name" value="ParE_toxin"/>
    <property type="match status" value="1"/>
</dbReference>
<name>C4GDK8_9FIRM</name>
<dbReference type="eggNOG" id="COG3668">
    <property type="taxonomic scope" value="Bacteria"/>
</dbReference>
<dbReference type="RefSeq" id="WP_006907158.1">
    <property type="nucleotide sequence ID" value="NZ_GG665867.1"/>
</dbReference>
<proteinExistence type="inferred from homology"/>
<sequence>MNSYEIIMTPDATTDLVELRDYIADVLLVPDTALSYIRAIREEISKLSEMPGRIKPVDDEPWHSRGIREIMAKNFYVYYRIDEETKRVYIMNVIYNKRDQLRQLANMKLD</sequence>
<accession>C4GDK8</accession>
<dbReference type="STRING" id="626523.GCWU000342_02181"/>
<comment type="similarity">
    <text evidence="1">Belongs to the RelE toxin family.</text>
</comment>
<comment type="caution">
    <text evidence="3">The sequence shown here is derived from an EMBL/GenBank/DDBJ whole genome shotgun (WGS) entry which is preliminary data.</text>
</comment>
<dbReference type="InterPro" id="IPR007712">
    <property type="entry name" value="RelE/ParE_toxin"/>
</dbReference>
<dbReference type="HOGENOM" id="CLU_147162_6_3_9"/>
<keyword evidence="2" id="KW-1277">Toxin-antitoxin system</keyword>
<organism evidence="3 4">
    <name type="scientific">Shuttleworthella satelles DSM 14600</name>
    <dbReference type="NCBI Taxonomy" id="626523"/>
    <lineage>
        <taxon>Bacteria</taxon>
        <taxon>Bacillati</taxon>
        <taxon>Bacillota</taxon>
        <taxon>Clostridia</taxon>
        <taxon>Lachnospirales</taxon>
        <taxon>Lachnospiraceae</taxon>
        <taxon>Shuttleworthella</taxon>
    </lineage>
</organism>
<keyword evidence="4" id="KW-1185">Reference proteome</keyword>
<dbReference type="Gene3D" id="3.30.2310.20">
    <property type="entry name" value="RelE-like"/>
    <property type="match status" value="1"/>
</dbReference>
<evidence type="ECO:0000256" key="2">
    <source>
        <dbReference type="ARBA" id="ARBA00022649"/>
    </source>
</evidence>
<dbReference type="Proteomes" id="UP000003494">
    <property type="component" value="Unassembled WGS sequence"/>
</dbReference>
<dbReference type="AlphaFoldDB" id="C4GDK8"/>
<dbReference type="InterPro" id="IPR035093">
    <property type="entry name" value="RelE/ParE_toxin_dom_sf"/>
</dbReference>
<dbReference type="PANTHER" id="PTHR33755">
    <property type="entry name" value="TOXIN PARE1-RELATED"/>
    <property type="match status" value="1"/>
</dbReference>
<dbReference type="InterPro" id="IPR051803">
    <property type="entry name" value="TA_system_RelE-like_toxin"/>
</dbReference>
<reference evidence="3" key="1">
    <citation type="submission" date="2009-04" db="EMBL/GenBank/DDBJ databases">
        <authorList>
            <person name="Weinstock G."/>
            <person name="Sodergren E."/>
            <person name="Clifton S."/>
            <person name="Fulton L."/>
            <person name="Fulton B."/>
            <person name="Courtney L."/>
            <person name="Fronick C."/>
            <person name="Harrison M."/>
            <person name="Strong C."/>
            <person name="Farmer C."/>
            <person name="Delahaunty K."/>
            <person name="Markovic C."/>
            <person name="Hall O."/>
            <person name="Minx P."/>
            <person name="Tomlinson C."/>
            <person name="Mitreva M."/>
            <person name="Nelson J."/>
            <person name="Hou S."/>
            <person name="Wollam A."/>
            <person name="Pepin K.H."/>
            <person name="Johnson M."/>
            <person name="Bhonagiri V."/>
            <person name="Nash W.E."/>
            <person name="Warren W."/>
            <person name="Chinwalla A."/>
            <person name="Mardis E.R."/>
            <person name="Wilson R.K."/>
        </authorList>
    </citation>
    <scope>NUCLEOTIDE SEQUENCE [LARGE SCALE GENOMIC DNA]</scope>
    <source>
        <strain evidence="3">DSM 14600</strain>
    </source>
</reference>
<dbReference type="EMBL" id="ACIP02000007">
    <property type="protein sequence ID" value="EEP27487.1"/>
    <property type="molecule type" value="Genomic_DNA"/>
</dbReference>
<evidence type="ECO:0000313" key="4">
    <source>
        <dbReference type="Proteomes" id="UP000003494"/>
    </source>
</evidence>
<gene>
    <name evidence="3" type="ORF">GCWU000342_02181</name>
</gene>